<name>A0AAN6RYX1_9PEZI</name>
<dbReference type="EMBL" id="MU854005">
    <property type="protein sequence ID" value="KAK3934310.1"/>
    <property type="molecule type" value="Genomic_DNA"/>
</dbReference>
<dbReference type="InterPro" id="IPR010730">
    <property type="entry name" value="HET"/>
</dbReference>
<evidence type="ECO:0000259" key="1">
    <source>
        <dbReference type="Pfam" id="PF06985"/>
    </source>
</evidence>
<dbReference type="AlphaFoldDB" id="A0AAN6RYX1"/>
<keyword evidence="3" id="KW-1185">Reference proteome</keyword>
<protein>
    <submittedName>
        <fullName evidence="2">Heterokaryon incompatibility protein-domain-containing protein</fullName>
    </submittedName>
</protein>
<sequence length="545" mass="59848">MEGNGFRSPRLDGGLQLTSIFINTIPTSGQLALFAKKDSPAATSGDAFGIGPLADSSSEEALSVLRGWLEECATNHKCGAANGLSGEDDTAEPELPTRILEISAEAESSSMRLVETGGKRGRYAALSHCWGPPDKQPLRTTKATLQQHLAGIPVPGLPKTFRDAVTITRAVGLRYIWIDSLCIVQDDRDDWSSEAPRMAQVYGTAYLVIAASGARNSTEGCFIPRIPPGSSFAIPYPAGDGEQSGQVLLSKPKDITLTDPVFQPLGRRAWGLQEWLLARRIVHYTAGGMLWSCKQLENSTMCEEGIQSDVGQGSLSDWDKIIGLYTIRSLTHLPDKLIAVQSLAEEMQKSRTDRYCNGLWTSDLPQQLFWIGPDITRPKELEGFPSWSWASTDGRCVPWSTINQIVPWESIHRALTIEEDNRLVVSCNARRCIAKKWKPLVHDTVRQPPFSKPFAPVSVMDSLPVHFYMRMVHSILDESTGEVVGLAMLDEADGPDHSDLHERVSYKRCPTGRPSSQPHLLFPSLTRKCPVSGAIQTLGCWVRGG</sequence>
<dbReference type="Pfam" id="PF06985">
    <property type="entry name" value="HET"/>
    <property type="match status" value="1"/>
</dbReference>
<evidence type="ECO:0000313" key="2">
    <source>
        <dbReference type="EMBL" id="KAK3934310.1"/>
    </source>
</evidence>
<reference evidence="3" key="1">
    <citation type="journal article" date="2023" name="Mol. Phylogenet. Evol.">
        <title>Genome-scale phylogeny and comparative genomics of the fungal order Sordariales.</title>
        <authorList>
            <person name="Hensen N."/>
            <person name="Bonometti L."/>
            <person name="Westerberg I."/>
            <person name="Brannstrom I.O."/>
            <person name="Guillou S."/>
            <person name="Cros-Aarteil S."/>
            <person name="Calhoun S."/>
            <person name="Haridas S."/>
            <person name="Kuo A."/>
            <person name="Mondo S."/>
            <person name="Pangilinan J."/>
            <person name="Riley R."/>
            <person name="LaButti K."/>
            <person name="Andreopoulos B."/>
            <person name="Lipzen A."/>
            <person name="Chen C."/>
            <person name="Yan M."/>
            <person name="Daum C."/>
            <person name="Ng V."/>
            <person name="Clum A."/>
            <person name="Steindorff A."/>
            <person name="Ohm R.A."/>
            <person name="Martin F."/>
            <person name="Silar P."/>
            <person name="Natvig D.O."/>
            <person name="Lalanne C."/>
            <person name="Gautier V."/>
            <person name="Ament-Velasquez S.L."/>
            <person name="Kruys A."/>
            <person name="Hutchinson M.I."/>
            <person name="Powell A.J."/>
            <person name="Barry K."/>
            <person name="Miller A.N."/>
            <person name="Grigoriev I.V."/>
            <person name="Debuchy R."/>
            <person name="Gladieux P."/>
            <person name="Hiltunen Thoren M."/>
            <person name="Johannesson H."/>
        </authorList>
    </citation>
    <scope>NUCLEOTIDE SEQUENCE [LARGE SCALE GENOMIC DNA]</scope>
    <source>
        <strain evidence="3">CBS 340.73</strain>
    </source>
</reference>
<comment type="caution">
    <text evidence="2">The sequence shown here is derived from an EMBL/GenBank/DDBJ whole genome shotgun (WGS) entry which is preliminary data.</text>
</comment>
<evidence type="ECO:0000313" key="3">
    <source>
        <dbReference type="Proteomes" id="UP001303473"/>
    </source>
</evidence>
<dbReference type="Proteomes" id="UP001303473">
    <property type="component" value="Unassembled WGS sequence"/>
</dbReference>
<dbReference type="PANTHER" id="PTHR33112">
    <property type="entry name" value="DOMAIN PROTEIN, PUTATIVE-RELATED"/>
    <property type="match status" value="1"/>
</dbReference>
<organism evidence="2 3">
    <name type="scientific">Diplogelasinospora grovesii</name>
    <dbReference type="NCBI Taxonomy" id="303347"/>
    <lineage>
        <taxon>Eukaryota</taxon>
        <taxon>Fungi</taxon>
        <taxon>Dikarya</taxon>
        <taxon>Ascomycota</taxon>
        <taxon>Pezizomycotina</taxon>
        <taxon>Sordariomycetes</taxon>
        <taxon>Sordariomycetidae</taxon>
        <taxon>Sordariales</taxon>
        <taxon>Diplogelasinosporaceae</taxon>
        <taxon>Diplogelasinospora</taxon>
    </lineage>
</organism>
<gene>
    <name evidence="2" type="ORF">QBC46DRAFT_300077</name>
</gene>
<dbReference type="PANTHER" id="PTHR33112:SF16">
    <property type="entry name" value="HETEROKARYON INCOMPATIBILITY DOMAIN-CONTAINING PROTEIN"/>
    <property type="match status" value="1"/>
</dbReference>
<feature type="domain" description="Heterokaryon incompatibility" evidence="1">
    <location>
        <begin position="123"/>
        <end position="274"/>
    </location>
</feature>
<proteinExistence type="predicted"/>
<accession>A0AAN6RYX1</accession>